<dbReference type="AlphaFoldDB" id="A0AA38SAH0"/>
<feature type="compositionally biased region" description="Low complexity" evidence="5">
    <location>
        <begin position="407"/>
        <end position="420"/>
    </location>
</feature>
<dbReference type="GO" id="GO:0016020">
    <property type="term" value="C:membrane"/>
    <property type="evidence" value="ECO:0007669"/>
    <property type="project" value="UniProtKB-SubCell"/>
</dbReference>
<dbReference type="EMBL" id="JANBVN010000025">
    <property type="protein sequence ID" value="KAJ9161246.1"/>
    <property type="molecule type" value="Genomic_DNA"/>
</dbReference>
<dbReference type="PANTHER" id="PTHR15549:SF26">
    <property type="entry name" value="AXIAL BUDDING PATTERN PROTEIN 2-RELATED"/>
    <property type="match status" value="1"/>
</dbReference>
<accession>A0AA38SAH0</accession>
<evidence type="ECO:0008006" key="10">
    <source>
        <dbReference type="Google" id="ProtNLM"/>
    </source>
</evidence>
<feature type="compositionally biased region" description="Basic and acidic residues" evidence="5">
    <location>
        <begin position="451"/>
        <end position="460"/>
    </location>
</feature>
<keyword evidence="7" id="KW-0732">Signal</keyword>
<keyword evidence="2 6" id="KW-0812">Transmembrane</keyword>
<feature type="compositionally biased region" description="Low complexity" evidence="5">
    <location>
        <begin position="427"/>
        <end position="441"/>
    </location>
</feature>
<feature type="compositionally biased region" description="Pro residues" evidence="5">
    <location>
        <begin position="363"/>
        <end position="372"/>
    </location>
</feature>
<feature type="compositionally biased region" description="Low complexity" evidence="5">
    <location>
        <begin position="195"/>
        <end position="236"/>
    </location>
</feature>
<organism evidence="8 9">
    <name type="scientific">Coniochaeta hoffmannii</name>
    <dbReference type="NCBI Taxonomy" id="91930"/>
    <lineage>
        <taxon>Eukaryota</taxon>
        <taxon>Fungi</taxon>
        <taxon>Dikarya</taxon>
        <taxon>Ascomycota</taxon>
        <taxon>Pezizomycotina</taxon>
        <taxon>Sordariomycetes</taxon>
        <taxon>Sordariomycetidae</taxon>
        <taxon>Coniochaetales</taxon>
        <taxon>Coniochaetaceae</taxon>
        <taxon>Coniochaeta</taxon>
    </lineage>
</organism>
<evidence type="ECO:0000256" key="3">
    <source>
        <dbReference type="ARBA" id="ARBA00022989"/>
    </source>
</evidence>
<dbReference type="PANTHER" id="PTHR15549">
    <property type="entry name" value="PAIRED IMMUNOGLOBULIN-LIKE TYPE 2 RECEPTOR"/>
    <property type="match status" value="1"/>
</dbReference>
<gene>
    <name evidence="8" type="ORF">NKR19_g2507</name>
</gene>
<feature type="transmembrane region" description="Helical" evidence="6">
    <location>
        <begin position="248"/>
        <end position="271"/>
    </location>
</feature>
<evidence type="ECO:0000256" key="5">
    <source>
        <dbReference type="SAM" id="MobiDB-lite"/>
    </source>
</evidence>
<sequence>MKRTYALFALGSVLTGVEAKLLRWANNKRDADWRPAQATVAVNQLLHGMSPKPTIAPRAPDAAPEHSLVKRNSTDNTCAYISGITASSLYCDPDNACVYNSRLSAIGCCPDVSLDNTASQTGTSIACPVWTTCYDLTESAKYTTDNGFTMYCGQTSWPVCIKHLYQDEPWINYTLWGCAKSARTDFVYYTPTELTTTSSTTSSTTTSSDDTTTSTSATGSSTTTTADPATSTSPAPVAAGKKSTPTGAIVGGVVGGVGALALIGLAAFFLLRRKKSGSSSAAAAAAAGPTSDPTYTAQGPPPAGGYYDPKQPQMAQQQQGGQYGYGAAGGFAPVVDPRASIAKPPYAVQQTEYNPNNQQFSPPGSPPPPGSPAPAYNGAPGSTPPPGVVGVYGQQPGSPDSGGYGGQPYQAGQYNQGGYQQPPPQQAQPYGHPHPGQHPGHFAAELPTQRGDGEVRELAG</sequence>
<keyword evidence="3 6" id="KW-1133">Transmembrane helix</keyword>
<evidence type="ECO:0000256" key="1">
    <source>
        <dbReference type="ARBA" id="ARBA00004167"/>
    </source>
</evidence>
<keyword evidence="4 6" id="KW-0472">Membrane</keyword>
<feature type="region of interest" description="Disordered" evidence="5">
    <location>
        <begin position="195"/>
        <end position="244"/>
    </location>
</feature>
<dbReference type="InterPro" id="IPR051694">
    <property type="entry name" value="Immunoregulatory_rcpt-like"/>
</dbReference>
<comment type="subcellular location">
    <subcellularLocation>
        <location evidence="1">Membrane</location>
        <topology evidence="1">Single-pass membrane protein</topology>
    </subcellularLocation>
</comment>
<dbReference type="GO" id="GO:0071944">
    <property type="term" value="C:cell periphery"/>
    <property type="evidence" value="ECO:0007669"/>
    <property type="project" value="UniProtKB-ARBA"/>
</dbReference>
<proteinExistence type="predicted"/>
<feature type="region of interest" description="Disordered" evidence="5">
    <location>
        <begin position="284"/>
        <end position="322"/>
    </location>
</feature>
<reference evidence="8" key="1">
    <citation type="submission" date="2022-07" db="EMBL/GenBank/DDBJ databases">
        <title>Fungi with potential for degradation of polypropylene.</title>
        <authorList>
            <person name="Gostincar C."/>
        </authorList>
    </citation>
    <scope>NUCLEOTIDE SEQUENCE</scope>
    <source>
        <strain evidence="8">EXF-13287</strain>
    </source>
</reference>
<keyword evidence="9" id="KW-1185">Reference proteome</keyword>
<feature type="signal peptide" evidence="7">
    <location>
        <begin position="1"/>
        <end position="19"/>
    </location>
</feature>
<evidence type="ECO:0000256" key="6">
    <source>
        <dbReference type="SAM" id="Phobius"/>
    </source>
</evidence>
<feature type="chain" id="PRO_5041326713" description="Mid2 domain-containing protein" evidence="7">
    <location>
        <begin position="20"/>
        <end position="460"/>
    </location>
</feature>
<protein>
    <recommendedName>
        <fullName evidence="10">Mid2 domain-containing protein</fullName>
    </recommendedName>
</protein>
<feature type="region of interest" description="Disordered" evidence="5">
    <location>
        <begin position="353"/>
        <end position="460"/>
    </location>
</feature>
<evidence type="ECO:0000256" key="7">
    <source>
        <dbReference type="SAM" id="SignalP"/>
    </source>
</evidence>
<comment type="caution">
    <text evidence="8">The sequence shown here is derived from an EMBL/GenBank/DDBJ whole genome shotgun (WGS) entry which is preliminary data.</text>
</comment>
<dbReference type="Proteomes" id="UP001174691">
    <property type="component" value="Unassembled WGS sequence"/>
</dbReference>
<name>A0AA38SAH0_9PEZI</name>
<evidence type="ECO:0000313" key="8">
    <source>
        <dbReference type="EMBL" id="KAJ9161246.1"/>
    </source>
</evidence>
<evidence type="ECO:0000313" key="9">
    <source>
        <dbReference type="Proteomes" id="UP001174691"/>
    </source>
</evidence>
<evidence type="ECO:0000256" key="4">
    <source>
        <dbReference type="ARBA" id="ARBA00023136"/>
    </source>
</evidence>
<evidence type="ECO:0000256" key="2">
    <source>
        <dbReference type="ARBA" id="ARBA00022692"/>
    </source>
</evidence>
<feature type="compositionally biased region" description="Low complexity" evidence="5">
    <location>
        <begin position="388"/>
        <end position="399"/>
    </location>
</feature>